<dbReference type="Pfam" id="PF00370">
    <property type="entry name" value="FGGY_N"/>
    <property type="match status" value="1"/>
</dbReference>
<evidence type="ECO:0000313" key="7">
    <source>
        <dbReference type="EMBL" id="MBE3638102.1"/>
    </source>
</evidence>
<keyword evidence="3 4" id="KW-0418">Kinase</keyword>
<comment type="similarity">
    <text evidence="1 4">Belongs to the FGGY kinase family.</text>
</comment>
<evidence type="ECO:0000256" key="4">
    <source>
        <dbReference type="RuleBase" id="RU003733"/>
    </source>
</evidence>
<comment type="caution">
    <text evidence="7">The sequence shown here is derived from an EMBL/GenBank/DDBJ whole genome shotgun (WGS) entry which is preliminary data.</text>
</comment>
<evidence type="ECO:0000259" key="5">
    <source>
        <dbReference type="Pfam" id="PF00370"/>
    </source>
</evidence>
<reference evidence="7" key="1">
    <citation type="submission" date="2020-09" db="EMBL/GenBank/DDBJ databases">
        <title>A novel bacterium of genus Mangrovicoccus, isolated from South China Sea.</title>
        <authorList>
            <person name="Huang H."/>
            <person name="Mo K."/>
            <person name="Hu Y."/>
        </authorList>
    </citation>
    <scope>NUCLEOTIDE SEQUENCE</scope>
    <source>
        <strain evidence="7">HB182678</strain>
    </source>
</reference>
<dbReference type="Pfam" id="PF02782">
    <property type="entry name" value="FGGY_C"/>
    <property type="match status" value="1"/>
</dbReference>
<dbReference type="GO" id="GO:0016773">
    <property type="term" value="F:phosphotransferase activity, alcohol group as acceptor"/>
    <property type="evidence" value="ECO:0007669"/>
    <property type="project" value="InterPro"/>
</dbReference>
<dbReference type="AlphaFoldDB" id="A0A8J6YUQ0"/>
<dbReference type="InterPro" id="IPR000577">
    <property type="entry name" value="Carb_kinase_FGGY"/>
</dbReference>
<dbReference type="InterPro" id="IPR050406">
    <property type="entry name" value="FGGY_Carb_Kinase"/>
</dbReference>
<feature type="domain" description="Carbohydrate kinase FGGY N-terminal" evidence="5">
    <location>
        <begin position="3"/>
        <end position="246"/>
    </location>
</feature>
<dbReference type="InterPro" id="IPR018484">
    <property type="entry name" value="FGGY_N"/>
</dbReference>
<dbReference type="Gene3D" id="3.30.420.40">
    <property type="match status" value="2"/>
</dbReference>
<sequence>MSYVIGLDIGTTSTIGIVLDVAAPRILASASRPVTLSSPQQGWAEEDPDQWWSNVCDIVPEILREAGLDARDIAAVGTTGMLPATVLLDDGGKILRPSIQQSDGRTGQEVRDIAAEIPEAQFIRRAGNGINQQLVASRIRWIERHEPDVFARIATVFGSYDYINWRLTGIRAVEQNWALEAGFVDLATDELADDLIALAHLAPEAIPPKARSSDIVGQVSPVAAAQSGLAEGTPVIAGAADHIASAYAAGVQGPGDVLLKFGGAADIMIATDRLRPDPRMFLDYHIIPGLFMPNGCMSTGGSALNWFIANFARSEAATAESLGLSPHQYLDQLAAGTGPGADGVTFIPYLLGEKTPIHDPEARGTILGLSLNHDIRHLWRALLEGYAYAFRHHIEVFNEMGFPSTRFLASDGGSKSGLWMQICADVLKAPIQLLTGHPGSCLGAAWLAGIGTGATEDWAGVADCVSYGPQVGPDPARQALYDDGYRFFRETYLRQRDQRT</sequence>
<dbReference type="InterPro" id="IPR018483">
    <property type="entry name" value="Carb_kinase_FGGY_CS"/>
</dbReference>
<dbReference type="SUPFAM" id="SSF53067">
    <property type="entry name" value="Actin-like ATPase domain"/>
    <property type="match status" value="2"/>
</dbReference>
<dbReference type="GO" id="GO:0005975">
    <property type="term" value="P:carbohydrate metabolic process"/>
    <property type="evidence" value="ECO:0007669"/>
    <property type="project" value="InterPro"/>
</dbReference>
<dbReference type="PROSITE" id="PS00445">
    <property type="entry name" value="FGGY_KINASES_2"/>
    <property type="match status" value="1"/>
</dbReference>
<evidence type="ECO:0000256" key="1">
    <source>
        <dbReference type="ARBA" id="ARBA00009156"/>
    </source>
</evidence>
<accession>A0A8J6YUQ0</accession>
<dbReference type="PIRSF" id="PIRSF000538">
    <property type="entry name" value="GlpK"/>
    <property type="match status" value="1"/>
</dbReference>
<keyword evidence="2 4" id="KW-0808">Transferase</keyword>
<gene>
    <name evidence="7" type="ORF">ICN82_07780</name>
</gene>
<dbReference type="InterPro" id="IPR018485">
    <property type="entry name" value="FGGY_C"/>
</dbReference>
<protein>
    <submittedName>
        <fullName evidence="7">FGGY-family carbohydrate kinase</fullName>
    </submittedName>
</protein>
<keyword evidence="8" id="KW-1185">Reference proteome</keyword>
<dbReference type="InterPro" id="IPR043129">
    <property type="entry name" value="ATPase_NBD"/>
</dbReference>
<dbReference type="RefSeq" id="WP_193181466.1">
    <property type="nucleotide sequence ID" value="NZ_JACVXA010000016.1"/>
</dbReference>
<dbReference type="GO" id="GO:0016301">
    <property type="term" value="F:kinase activity"/>
    <property type="evidence" value="ECO:0007669"/>
    <property type="project" value="UniProtKB-KW"/>
</dbReference>
<proteinExistence type="inferred from homology"/>
<name>A0A8J6YUQ0_9RHOB</name>
<dbReference type="PANTHER" id="PTHR43095:SF5">
    <property type="entry name" value="XYLULOSE KINASE"/>
    <property type="match status" value="1"/>
</dbReference>
<feature type="domain" description="Carbohydrate kinase FGGY C-terminal" evidence="6">
    <location>
        <begin position="286"/>
        <end position="450"/>
    </location>
</feature>
<dbReference type="Proteomes" id="UP000609121">
    <property type="component" value="Unassembled WGS sequence"/>
</dbReference>
<evidence type="ECO:0000256" key="3">
    <source>
        <dbReference type="ARBA" id="ARBA00022777"/>
    </source>
</evidence>
<evidence type="ECO:0000313" key="8">
    <source>
        <dbReference type="Proteomes" id="UP000609121"/>
    </source>
</evidence>
<evidence type="ECO:0000259" key="6">
    <source>
        <dbReference type="Pfam" id="PF02782"/>
    </source>
</evidence>
<organism evidence="7 8">
    <name type="scientific">Mangrovicoccus algicola</name>
    <dbReference type="NCBI Taxonomy" id="2771008"/>
    <lineage>
        <taxon>Bacteria</taxon>
        <taxon>Pseudomonadati</taxon>
        <taxon>Pseudomonadota</taxon>
        <taxon>Alphaproteobacteria</taxon>
        <taxon>Rhodobacterales</taxon>
        <taxon>Paracoccaceae</taxon>
        <taxon>Mangrovicoccus</taxon>
    </lineage>
</organism>
<dbReference type="CDD" id="cd07804">
    <property type="entry name" value="ASKHA_NBD_FGGY_RrXK-like"/>
    <property type="match status" value="1"/>
</dbReference>
<dbReference type="PANTHER" id="PTHR43095">
    <property type="entry name" value="SUGAR KINASE"/>
    <property type="match status" value="1"/>
</dbReference>
<evidence type="ECO:0000256" key="2">
    <source>
        <dbReference type="ARBA" id="ARBA00022679"/>
    </source>
</evidence>
<dbReference type="EMBL" id="JACVXA010000016">
    <property type="protein sequence ID" value="MBE3638102.1"/>
    <property type="molecule type" value="Genomic_DNA"/>
</dbReference>